<dbReference type="EC" id="2.1.1.100" evidence="5"/>
<comment type="caution">
    <text evidence="6">The sequence shown here is derived from an EMBL/GenBank/DDBJ whole genome shotgun (WGS) entry which is preliminary data.</text>
</comment>
<keyword evidence="5 6" id="KW-0489">Methyltransferase</keyword>
<proteinExistence type="inferred from homology"/>
<dbReference type="Proteomes" id="UP000053475">
    <property type="component" value="Unassembled WGS sequence"/>
</dbReference>
<dbReference type="AlphaFoldDB" id="A0A0C1E795"/>
<evidence type="ECO:0000256" key="3">
    <source>
        <dbReference type="ARBA" id="ARBA00022989"/>
    </source>
</evidence>
<evidence type="ECO:0000313" key="6">
    <source>
        <dbReference type="EMBL" id="KIA75993.1"/>
    </source>
</evidence>
<keyword evidence="3 5" id="KW-1133">Transmembrane helix</keyword>
<dbReference type="PANTHER" id="PTHR12714:SF9">
    <property type="entry name" value="PROTEIN-S-ISOPRENYLCYSTEINE O-METHYLTRANSFERASE"/>
    <property type="match status" value="1"/>
</dbReference>
<organism evidence="6 7">
    <name type="scientific">Aspergillus ustus</name>
    <dbReference type="NCBI Taxonomy" id="40382"/>
    <lineage>
        <taxon>Eukaryota</taxon>
        <taxon>Fungi</taxon>
        <taxon>Dikarya</taxon>
        <taxon>Ascomycota</taxon>
        <taxon>Pezizomycotina</taxon>
        <taxon>Eurotiomycetes</taxon>
        <taxon>Eurotiomycetidae</taxon>
        <taxon>Eurotiales</taxon>
        <taxon>Aspergillaceae</taxon>
        <taxon>Aspergillus</taxon>
        <taxon>Aspergillus subgen. Nidulantes</taxon>
    </lineage>
</organism>
<keyword evidence="7" id="KW-1185">Reference proteome</keyword>
<comment type="caution">
    <text evidence="5">Lacks conserved residue(s) required for the propagation of feature annotation.</text>
</comment>
<keyword evidence="2 5" id="KW-0812">Transmembrane</keyword>
<dbReference type="GO" id="GO:0005789">
    <property type="term" value="C:endoplasmic reticulum membrane"/>
    <property type="evidence" value="ECO:0007669"/>
    <property type="project" value="UniProtKB-SubCell"/>
</dbReference>
<protein>
    <recommendedName>
        <fullName evidence="5">Protein-S-isoprenylcysteine O-methyltransferase</fullName>
        <ecNumber evidence="5">2.1.1.100</ecNumber>
    </recommendedName>
</protein>
<feature type="transmembrane region" description="Helical" evidence="5">
    <location>
        <begin position="149"/>
        <end position="167"/>
    </location>
</feature>
<gene>
    <name evidence="6" type="ORF">HK57_00170</name>
</gene>
<dbReference type="Gene3D" id="1.20.120.1630">
    <property type="match status" value="1"/>
</dbReference>
<comment type="catalytic activity">
    <reaction evidence="5">
        <text>[protein]-C-terminal S-[(2E,6E)-farnesyl]-L-cysteine + S-adenosyl-L-methionine = [protein]-C-terminal S-[(2E,6E)-farnesyl]-L-cysteine methyl ester + S-adenosyl-L-homocysteine</text>
        <dbReference type="Rhea" id="RHEA:21672"/>
        <dbReference type="Rhea" id="RHEA-COMP:12125"/>
        <dbReference type="Rhea" id="RHEA-COMP:12126"/>
        <dbReference type="ChEBI" id="CHEBI:57856"/>
        <dbReference type="ChEBI" id="CHEBI:59789"/>
        <dbReference type="ChEBI" id="CHEBI:90510"/>
        <dbReference type="ChEBI" id="CHEBI:90511"/>
        <dbReference type="EC" id="2.1.1.100"/>
    </reaction>
</comment>
<sequence>MPTTNSTTLTIALLVAQYFNALCTTSPHQPRSTPYATDTIRYLVTTPSTLATNASTLAALYQALVTLFSTASPPDRSLIARICPYPQHLDARSVSWNSRTVGFLALLALGAAIRLSAYGGLGRNFTFQLATPDRLVTSGVYRYLQHPSYTGLVLVCLAYAGLVAGKLDTPVACWIPPVLLEVFREWQIPLGALGTAVGLAVLGVRIRDEERMMREKFGAEWEGWHRRTARLIPFVF</sequence>
<dbReference type="GO" id="GO:0032259">
    <property type="term" value="P:methylation"/>
    <property type="evidence" value="ECO:0007669"/>
    <property type="project" value="UniProtKB-KW"/>
</dbReference>
<reference evidence="6 7" key="1">
    <citation type="submission" date="2014-11" db="EMBL/GenBank/DDBJ databases">
        <title>Genomics derived discovery of secondary metabolites biosynthetic gene clusters in Aspergillus ustus.</title>
        <authorList>
            <person name="Pi B."/>
            <person name="Dai F."/>
            <person name="Song X."/>
            <person name="Zhu C."/>
            <person name="Li H."/>
            <person name="Yu D."/>
        </authorList>
    </citation>
    <scope>NUCLEOTIDE SEQUENCE [LARGE SCALE GENOMIC DNA]</scope>
    <source>
        <strain evidence="6 7">3.3904</strain>
    </source>
</reference>
<comment type="subcellular location">
    <subcellularLocation>
        <location evidence="5">Endoplasmic reticulum membrane</location>
        <topology evidence="5">Multi-pass membrane protein</topology>
    </subcellularLocation>
    <subcellularLocation>
        <location evidence="1">Membrane</location>
        <topology evidence="1">Multi-pass membrane protein</topology>
    </subcellularLocation>
</comment>
<evidence type="ECO:0000256" key="4">
    <source>
        <dbReference type="ARBA" id="ARBA00023136"/>
    </source>
</evidence>
<evidence type="ECO:0000256" key="5">
    <source>
        <dbReference type="RuleBase" id="RU362022"/>
    </source>
</evidence>
<accession>A0A0C1E795</accession>
<keyword evidence="6" id="KW-0808">Transferase</keyword>
<dbReference type="InterPro" id="IPR007269">
    <property type="entry name" value="ICMT_MeTrfase"/>
</dbReference>
<comment type="similarity">
    <text evidence="5">Belongs to the class VI-like SAM-binding methyltransferase superfamily. Isoprenylcysteine carboxyl methyltransferase family.</text>
</comment>
<dbReference type="GO" id="GO:0004671">
    <property type="term" value="F:protein C-terminal S-isoprenylcysteine carboxyl O-methyltransferase activity"/>
    <property type="evidence" value="ECO:0007669"/>
    <property type="project" value="UniProtKB-EC"/>
</dbReference>
<feature type="transmembrane region" description="Helical" evidence="5">
    <location>
        <begin position="101"/>
        <end position="121"/>
    </location>
</feature>
<name>A0A0C1E795_ASPUT</name>
<feature type="transmembrane region" description="Helical" evidence="5">
    <location>
        <begin position="187"/>
        <end position="206"/>
    </location>
</feature>
<dbReference type="Pfam" id="PF04140">
    <property type="entry name" value="ICMT"/>
    <property type="match status" value="1"/>
</dbReference>
<keyword evidence="5" id="KW-0949">S-adenosyl-L-methionine</keyword>
<evidence type="ECO:0000313" key="7">
    <source>
        <dbReference type="Proteomes" id="UP000053475"/>
    </source>
</evidence>
<evidence type="ECO:0000256" key="1">
    <source>
        <dbReference type="ARBA" id="ARBA00004141"/>
    </source>
</evidence>
<dbReference type="EMBL" id="JOMC01000015">
    <property type="protein sequence ID" value="KIA75993.1"/>
    <property type="molecule type" value="Genomic_DNA"/>
</dbReference>
<keyword evidence="5" id="KW-0256">Endoplasmic reticulum</keyword>
<dbReference type="PANTHER" id="PTHR12714">
    <property type="entry name" value="PROTEIN-S ISOPRENYLCYSTEINE O-METHYLTRANSFERASE"/>
    <property type="match status" value="1"/>
</dbReference>
<keyword evidence="4 5" id="KW-0472">Membrane</keyword>
<evidence type="ECO:0000256" key="2">
    <source>
        <dbReference type="ARBA" id="ARBA00022692"/>
    </source>
</evidence>